<evidence type="ECO:0000256" key="1">
    <source>
        <dbReference type="SAM" id="MobiDB-lite"/>
    </source>
</evidence>
<sequence length="91" mass="10184">MITNQGCTEGGGEIGPSQGRKNDHKKKRSLRVGLFPQQVVAKNPRISLLSPIKNYATWLFCLRIAAKQLPFALLAKDKKFAVSMQEEIQED</sequence>
<organism evidence="2 3">
    <name type="scientific">Araneus ventricosus</name>
    <name type="common">Orbweaver spider</name>
    <name type="synonym">Epeira ventricosa</name>
    <dbReference type="NCBI Taxonomy" id="182803"/>
    <lineage>
        <taxon>Eukaryota</taxon>
        <taxon>Metazoa</taxon>
        <taxon>Ecdysozoa</taxon>
        <taxon>Arthropoda</taxon>
        <taxon>Chelicerata</taxon>
        <taxon>Arachnida</taxon>
        <taxon>Araneae</taxon>
        <taxon>Araneomorphae</taxon>
        <taxon>Entelegynae</taxon>
        <taxon>Araneoidea</taxon>
        <taxon>Araneidae</taxon>
        <taxon>Araneus</taxon>
    </lineage>
</organism>
<evidence type="ECO:0000313" key="3">
    <source>
        <dbReference type="Proteomes" id="UP000499080"/>
    </source>
</evidence>
<protein>
    <submittedName>
        <fullName evidence="2">Uncharacterized protein</fullName>
    </submittedName>
</protein>
<dbReference type="EMBL" id="BGPR01000874">
    <property type="protein sequence ID" value="GBM38628.1"/>
    <property type="molecule type" value="Genomic_DNA"/>
</dbReference>
<feature type="region of interest" description="Disordered" evidence="1">
    <location>
        <begin position="1"/>
        <end position="28"/>
    </location>
</feature>
<accession>A0A4Y2FD66</accession>
<dbReference type="AlphaFoldDB" id="A0A4Y2FD66"/>
<name>A0A4Y2FD66_ARAVE</name>
<dbReference type="Proteomes" id="UP000499080">
    <property type="component" value="Unassembled WGS sequence"/>
</dbReference>
<evidence type="ECO:0000313" key="2">
    <source>
        <dbReference type="EMBL" id="GBM38628.1"/>
    </source>
</evidence>
<proteinExistence type="predicted"/>
<comment type="caution">
    <text evidence="2">The sequence shown here is derived from an EMBL/GenBank/DDBJ whole genome shotgun (WGS) entry which is preliminary data.</text>
</comment>
<keyword evidence="3" id="KW-1185">Reference proteome</keyword>
<gene>
    <name evidence="2" type="ORF">AVEN_37433_1</name>
</gene>
<reference evidence="2 3" key="1">
    <citation type="journal article" date="2019" name="Sci. Rep.">
        <title>Orb-weaving spider Araneus ventricosus genome elucidates the spidroin gene catalogue.</title>
        <authorList>
            <person name="Kono N."/>
            <person name="Nakamura H."/>
            <person name="Ohtoshi R."/>
            <person name="Moran D.A.P."/>
            <person name="Shinohara A."/>
            <person name="Yoshida Y."/>
            <person name="Fujiwara M."/>
            <person name="Mori M."/>
            <person name="Tomita M."/>
            <person name="Arakawa K."/>
        </authorList>
    </citation>
    <scope>NUCLEOTIDE SEQUENCE [LARGE SCALE GENOMIC DNA]</scope>
</reference>